<gene>
    <name evidence="3" type="ORF">DW007_07085</name>
</gene>
<feature type="region of interest" description="Disordered" evidence="1">
    <location>
        <begin position="352"/>
        <end position="399"/>
    </location>
</feature>
<feature type="signal peptide" evidence="2">
    <location>
        <begin position="1"/>
        <end position="26"/>
    </location>
</feature>
<feature type="compositionally biased region" description="Gly residues" evidence="1">
    <location>
        <begin position="352"/>
        <end position="361"/>
    </location>
</feature>
<comment type="caution">
    <text evidence="3">The sequence shown here is derived from an EMBL/GenBank/DDBJ whole genome shotgun (WGS) entry which is preliminary data.</text>
</comment>
<evidence type="ECO:0000313" key="3">
    <source>
        <dbReference type="EMBL" id="RHL68574.1"/>
    </source>
</evidence>
<reference evidence="3 4" key="1">
    <citation type="submission" date="2018-08" db="EMBL/GenBank/DDBJ databases">
        <title>A genome reference for cultivated species of the human gut microbiota.</title>
        <authorList>
            <person name="Zou Y."/>
            <person name="Xue W."/>
            <person name="Luo G."/>
        </authorList>
    </citation>
    <scope>NUCLEOTIDE SEQUENCE [LARGE SCALE GENOMIC DNA]</scope>
    <source>
        <strain evidence="3 4">AF36-7BH</strain>
    </source>
</reference>
<feature type="chain" id="PRO_5038863028" evidence="2">
    <location>
        <begin position="27"/>
        <end position="698"/>
    </location>
</feature>
<feature type="region of interest" description="Disordered" evidence="1">
    <location>
        <begin position="674"/>
        <end position="698"/>
    </location>
</feature>
<feature type="compositionally biased region" description="Low complexity" evidence="1">
    <location>
        <begin position="305"/>
        <end position="323"/>
    </location>
</feature>
<organism evidence="3 4">
    <name type="scientific">Lachnospira eligens</name>
    <dbReference type="NCBI Taxonomy" id="39485"/>
    <lineage>
        <taxon>Bacteria</taxon>
        <taxon>Bacillati</taxon>
        <taxon>Bacillota</taxon>
        <taxon>Clostridia</taxon>
        <taxon>Lachnospirales</taxon>
        <taxon>Lachnospiraceae</taxon>
        <taxon>Lachnospira</taxon>
    </lineage>
</organism>
<feature type="compositionally biased region" description="Gly residues" evidence="1">
    <location>
        <begin position="369"/>
        <end position="380"/>
    </location>
</feature>
<evidence type="ECO:0000313" key="4">
    <source>
        <dbReference type="Proteomes" id="UP000285201"/>
    </source>
</evidence>
<evidence type="ECO:0000256" key="1">
    <source>
        <dbReference type="SAM" id="MobiDB-lite"/>
    </source>
</evidence>
<accession>A0A415MBG7</accession>
<dbReference type="InterPro" id="IPR025584">
    <property type="entry name" value="Cthe_2159"/>
</dbReference>
<feature type="region of interest" description="Disordered" evidence="1">
    <location>
        <begin position="305"/>
        <end position="325"/>
    </location>
</feature>
<dbReference type="EMBL" id="QROY01000005">
    <property type="protein sequence ID" value="RHL68574.1"/>
    <property type="molecule type" value="Genomic_DNA"/>
</dbReference>
<proteinExistence type="predicted"/>
<dbReference type="PROSITE" id="PS51257">
    <property type="entry name" value="PROKAR_LIPOPROTEIN"/>
    <property type="match status" value="1"/>
</dbReference>
<sequence>MTMIKLNKIKRNCVAAVILTMCLMTAGCARNSTSTTTASGGETTITSDITKEDTDVTHADDAENYRVSITGDFTVTSDTSDGVTQSGSVYTITKAGEYTVAGLLSEGQLIVDAGDENEVTIVLNGTSITCSSGSPIYVKNASEVKIKSEENSFNEVIDNRAEATEDSSDDAGNAAIYATCDLKLVGKGALVVTANYNNGIQSKDDLSIKNVIVKVTAVNNAFKGNDAVDIESGNIIAISAKGDGIKTSNSSLSNKGNQKGIVTITGGNIDIYAACDGIDASYGVDISGDGNLNIYTDTYSEYSEEVTSSGSSSGTSAGHGSSGNKTASANTVSYVAASDTIANAPGGFGGGNMGGMDGQNGGNAPDMNGGSGGNKAGGDRPGMPGDFNESGNSSGQSYSTKGIKAESEISISGFTINICSTDDGIHANSDSGILETGEDGKGTIVINGGSITISSGDDGMHADKQLDANDGYINVVTSYEGLEAITINLNGGKIYVYATDDGINACTGDGKTSPIVNITGGYIDVTTASGDTDGIDSNGNYVQTGGFVLVKGGSSSGNVSGSIDVDGTVTITGGTCIALGGVCETPVNSANAYVLSSVSFSSGSYSLKDASGNEVISFTVDGTFGNGWICSDTLTTGTSYTLYRGSDSIADWTQESGTMGSSGTGGFGGGKMGGMGGQNGGNAPDMNGQNGGFGGGRR</sequence>
<evidence type="ECO:0000256" key="2">
    <source>
        <dbReference type="SAM" id="SignalP"/>
    </source>
</evidence>
<keyword evidence="2" id="KW-0732">Signal</keyword>
<dbReference type="Proteomes" id="UP000285201">
    <property type="component" value="Unassembled WGS sequence"/>
</dbReference>
<name>A0A415MBG7_9FIRM</name>
<dbReference type="Pfam" id="PF14262">
    <property type="entry name" value="Cthe_2159"/>
    <property type="match status" value="2"/>
</dbReference>
<protein>
    <submittedName>
        <fullName evidence="3">Carbohydrate-binding domain-containing protein</fullName>
    </submittedName>
</protein>
<dbReference type="AlphaFoldDB" id="A0A415MBG7"/>
<feature type="compositionally biased region" description="Gly residues" evidence="1">
    <location>
        <begin position="689"/>
        <end position="698"/>
    </location>
</feature>
<feature type="compositionally biased region" description="Polar residues" evidence="1">
    <location>
        <begin position="389"/>
        <end position="399"/>
    </location>
</feature>